<dbReference type="EMBL" id="JAAAID010000025">
    <property type="protein sequence ID" value="KAG0024241.1"/>
    <property type="molecule type" value="Genomic_DNA"/>
</dbReference>
<dbReference type="OrthoDB" id="10416008at2759"/>
<name>A0A9P6N3W8_9FUNG</name>
<evidence type="ECO:0000313" key="3">
    <source>
        <dbReference type="Proteomes" id="UP000703661"/>
    </source>
</evidence>
<accession>A0A9P6N3W8</accession>
<proteinExistence type="predicted"/>
<sequence length="136" mass="14800">MEPPPQPQSGQFLKPQAPARPRPPTTGPTNDSSASTSAASSSNATIGGATGIESSQERNGALVYVKPLITPSQILPTQATQLADAIDELEQDHVLAEMRGHDMTFTTELTQEKTLYRFGISEDCDVIINHRHWQKF</sequence>
<gene>
    <name evidence="2" type="ORF">BGZ80_005023</name>
</gene>
<reference evidence="2" key="1">
    <citation type="journal article" date="2020" name="Fungal Divers.">
        <title>Resolving the Mortierellaceae phylogeny through synthesis of multi-gene phylogenetics and phylogenomics.</title>
        <authorList>
            <person name="Vandepol N."/>
            <person name="Liber J."/>
            <person name="Desiro A."/>
            <person name="Na H."/>
            <person name="Kennedy M."/>
            <person name="Barry K."/>
            <person name="Grigoriev I.V."/>
            <person name="Miller A.N."/>
            <person name="O'Donnell K."/>
            <person name="Stajich J.E."/>
            <person name="Bonito G."/>
        </authorList>
    </citation>
    <scope>NUCLEOTIDE SEQUENCE</scope>
    <source>
        <strain evidence="2">NRRL 2769</strain>
    </source>
</reference>
<comment type="caution">
    <text evidence="2">The sequence shown here is derived from an EMBL/GenBank/DDBJ whole genome shotgun (WGS) entry which is preliminary data.</text>
</comment>
<keyword evidence="3" id="KW-1185">Reference proteome</keyword>
<feature type="non-terminal residue" evidence="2">
    <location>
        <position position="136"/>
    </location>
</feature>
<organism evidence="2 3">
    <name type="scientific">Entomortierella chlamydospora</name>
    <dbReference type="NCBI Taxonomy" id="101097"/>
    <lineage>
        <taxon>Eukaryota</taxon>
        <taxon>Fungi</taxon>
        <taxon>Fungi incertae sedis</taxon>
        <taxon>Mucoromycota</taxon>
        <taxon>Mortierellomycotina</taxon>
        <taxon>Mortierellomycetes</taxon>
        <taxon>Mortierellales</taxon>
        <taxon>Mortierellaceae</taxon>
        <taxon>Entomortierella</taxon>
    </lineage>
</organism>
<dbReference type="Proteomes" id="UP000703661">
    <property type="component" value="Unassembled WGS sequence"/>
</dbReference>
<protein>
    <submittedName>
        <fullName evidence="2">Uncharacterized protein</fullName>
    </submittedName>
</protein>
<feature type="region of interest" description="Disordered" evidence="1">
    <location>
        <begin position="1"/>
        <end position="57"/>
    </location>
</feature>
<dbReference type="AlphaFoldDB" id="A0A9P6N3W8"/>
<feature type="compositionally biased region" description="Low complexity" evidence="1">
    <location>
        <begin position="27"/>
        <end position="47"/>
    </location>
</feature>
<evidence type="ECO:0000313" key="2">
    <source>
        <dbReference type="EMBL" id="KAG0024241.1"/>
    </source>
</evidence>
<evidence type="ECO:0000256" key="1">
    <source>
        <dbReference type="SAM" id="MobiDB-lite"/>
    </source>
</evidence>